<dbReference type="GO" id="GO:0016740">
    <property type="term" value="F:transferase activity"/>
    <property type="evidence" value="ECO:0007669"/>
    <property type="project" value="UniProtKB-KW"/>
</dbReference>
<keyword evidence="4" id="KW-0547">Nucleotide-binding</keyword>
<evidence type="ECO:0000256" key="2">
    <source>
        <dbReference type="ARBA" id="ARBA00009670"/>
    </source>
</evidence>
<dbReference type="PANTHER" id="PTHR43851">
    <property type="match status" value="1"/>
</dbReference>
<dbReference type="InterPro" id="IPR004147">
    <property type="entry name" value="ABC1_dom"/>
</dbReference>
<feature type="domain" description="ABC1 atypical kinase-like" evidence="6">
    <location>
        <begin position="287"/>
        <end position="527"/>
    </location>
</feature>
<dbReference type="AlphaFoldDB" id="A0A6H5G0U0"/>
<name>A0A6H5G0U0_9HEMI</name>
<comment type="similarity">
    <text evidence="2">Belongs to the protein kinase superfamily. ADCK protein kinase family.</text>
</comment>
<evidence type="ECO:0000256" key="1">
    <source>
        <dbReference type="ARBA" id="ARBA00004749"/>
    </source>
</evidence>
<dbReference type="PANTHER" id="PTHR43851:SF3">
    <property type="entry name" value="COENZYME Q8"/>
    <property type="match status" value="1"/>
</dbReference>
<dbReference type="InterPro" id="IPR034646">
    <property type="entry name" value="ADCK3_dom"/>
</dbReference>
<comment type="pathway">
    <text evidence="1">Cofactor biosynthesis; ubiquinone biosynthesis.</text>
</comment>
<evidence type="ECO:0000256" key="4">
    <source>
        <dbReference type="ARBA" id="ARBA00022741"/>
    </source>
</evidence>
<dbReference type="CDD" id="cd13970">
    <property type="entry name" value="ABC1_ADCK3"/>
    <property type="match status" value="1"/>
</dbReference>
<accession>A0A6H5G0U0</accession>
<keyword evidence="8" id="KW-1185">Reference proteome</keyword>
<dbReference type="SUPFAM" id="SSF56112">
    <property type="entry name" value="Protein kinase-like (PK-like)"/>
    <property type="match status" value="1"/>
</dbReference>
<keyword evidence="5" id="KW-0067">ATP-binding</keyword>
<dbReference type="Proteomes" id="UP000479000">
    <property type="component" value="Unassembled WGS sequence"/>
</dbReference>
<dbReference type="GO" id="GO:0005524">
    <property type="term" value="F:ATP binding"/>
    <property type="evidence" value="ECO:0007669"/>
    <property type="project" value="UniProtKB-KW"/>
</dbReference>
<dbReference type="InterPro" id="IPR011009">
    <property type="entry name" value="Kinase-like_dom_sf"/>
</dbReference>
<dbReference type="InterPro" id="IPR051409">
    <property type="entry name" value="Atypical_kinase_ADCK"/>
</dbReference>
<sequence>MSQQIANDVYGVLRGLRKVTAESFKVKEKYVQKIWANSSVKALAEDARSNMSKTILDPAYGGQGIVNQSTELPPGQGWLHFSSMEELLMPILVFTAQNNASDGLQFEADLPPEFTLPNDQKTGDESQVQITASLKIESVPLTKPVENIIKIEPEVPSTSAGPPPISQDSVPRPVGTFQKPLGARESIPKLGPTAKARKVPSSRIGRMVSFGSLFAGLGVGTVAEVTRRSLGVNESLTDNPFLTSANVERIVSTMCKVRGAALKIGQLLSIQDSEIIPPALQAAFERVRQSADFMPTSQVEGVLKRELGDEWRSRFVEFDMKPFAAASIGQVHWGKLPDGTEVAVKIQYPGVAAGINSDIENLVSVLNIWNVFPPGMFIDKLVEVAKKELSWEVDYLREAECTKQFRALLEADPDYYVPRVIDELCTSQVFTSELIEGFSVDKAAELDLETRNRICSLIMHLCLKELFVFRVMQTDPNWSNFFYNQKTRQLVLLDFGATRSYSKEFMDQYLEVIMAAADRNRERVLKLSQEMGFLTGYESKAMEEAHVDTVMILGEVFSESANEFDFGGQNTVKRVTKYVPTMLNQRLCPPPEEIYSIHRKISGVFLLCSKLKVKIACRPMLMDIYKNYRFGPV</sequence>
<evidence type="ECO:0000256" key="5">
    <source>
        <dbReference type="ARBA" id="ARBA00022840"/>
    </source>
</evidence>
<organism evidence="7 8">
    <name type="scientific">Nesidiocoris tenuis</name>
    <dbReference type="NCBI Taxonomy" id="355587"/>
    <lineage>
        <taxon>Eukaryota</taxon>
        <taxon>Metazoa</taxon>
        <taxon>Ecdysozoa</taxon>
        <taxon>Arthropoda</taxon>
        <taxon>Hexapoda</taxon>
        <taxon>Insecta</taxon>
        <taxon>Pterygota</taxon>
        <taxon>Neoptera</taxon>
        <taxon>Paraneoptera</taxon>
        <taxon>Hemiptera</taxon>
        <taxon>Heteroptera</taxon>
        <taxon>Panheteroptera</taxon>
        <taxon>Cimicomorpha</taxon>
        <taxon>Miridae</taxon>
        <taxon>Dicyphina</taxon>
        <taxon>Nesidiocoris</taxon>
    </lineage>
</organism>
<gene>
    <name evidence="7" type="ORF">NTEN_LOCUS2535</name>
</gene>
<evidence type="ECO:0000256" key="3">
    <source>
        <dbReference type="ARBA" id="ARBA00022679"/>
    </source>
</evidence>
<reference evidence="7 8" key="1">
    <citation type="submission" date="2020-02" db="EMBL/GenBank/DDBJ databases">
        <authorList>
            <person name="Ferguson B K."/>
        </authorList>
    </citation>
    <scope>NUCLEOTIDE SEQUENCE [LARGE SCALE GENOMIC DNA]</scope>
</reference>
<evidence type="ECO:0000313" key="7">
    <source>
        <dbReference type="EMBL" id="CAA9995792.1"/>
    </source>
</evidence>
<proteinExistence type="inferred from homology"/>
<evidence type="ECO:0000313" key="8">
    <source>
        <dbReference type="Proteomes" id="UP000479000"/>
    </source>
</evidence>
<dbReference type="OrthoDB" id="201153at2759"/>
<protein>
    <recommendedName>
        <fullName evidence="6">ABC1 atypical kinase-like domain-containing protein</fullName>
    </recommendedName>
</protein>
<evidence type="ECO:0000259" key="6">
    <source>
        <dbReference type="Pfam" id="PF03109"/>
    </source>
</evidence>
<dbReference type="GO" id="GO:0006744">
    <property type="term" value="P:ubiquinone biosynthetic process"/>
    <property type="evidence" value="ECO:0007669"/>
    <property type="project" value="TreeGrafter"/>
</dbReference>
<dbReference type="Pfam" id="PF03109">
    <property type="entry name" value="ABC1"/>
    <property type="match status" value="1"/>
</dbReference>
<keyword evidence="3" id="KW-0808">Transferase</keyword>
<dbReference type="EMBL" id="CADCXU010004060">
    <property type="protein sequence ID" value="CAA9995792.1"/>
    <property type="molecule type" value="Genomic_DNA"/>
</dbReference>